<dbReference type="OrthoDB" id="1068350at2"/>
<dbReference type="NCBIfam" id="NF040506">
    <property type="entry name" value="PG0870_Nterm"/>
    <property type="match status" value="1"/>
</dbReference>
<protein>
    <recommendedName>
        <fullName evidence="5">DNA primase</fullName>
    </recommendedName>
</protein>
<evidence type="ECO:0000259" key="1">
    <source>
        <dbReference type="Pfam" id="PF19898"/>
    </source>
</evidence>
<evidence type="ECO:0000313" key="4">
    <source>
        <dbReference type="Proteomes" id="UP000029644"/>
    </source>
</evidence>
<evidence type="ECO:0000259" key="2">
    <source>
        <dbReference type="Pfam" id="PF21957"/>
    </source>
</evidence>
<evidence type="ECO:0008006" key="5">
    <source>
        <dbReference type="Google" id="ProtNLM"/>
    </source>
</evidence>
<gene>
    <name evidence="3" type="ORF">JCM19300_1997</name>
</gene>
<dbReference type="AlphaFoldDB" id="A0A090VNE1"/>
<dbReference type="InterPro" id="IPR047731">
    <property type="entry name" value="Zinc_ribbon_put"/>
</dbReference>
<comment type="caution">
    <text evidence="3">The sequence shown here is derived from an EMBL/GenBank/DDBJ whole genome shotgun (WGS) entry which is preliminary data.</text>
</comment>
<name>A0A090VNE1_9FLAO</name>
<accession>A0A090VNE1</accession>
<feature type="domain" description="Zinc beta-ribbon finger putative" evidence="2">
    <location>
        <begin position="3"/>
        <end position="57"/>
    </location>
</feature>
<dbReference type="Proteomes" id="UP000029644">
    <property type="component" value="Unassembled WGS sequence"/>
</dbReference>
<dbReference type="Pfam" id="PF19898">
    <property type="entry name" value="DUF6371"/>
    <property type="match status" value="1"/>
</dbReference>
<dbReference type="InterPro" id="IPR045951">
    <property type="entry name" value="DUF6371"/>
</dbReference>
<reference evidence="3 4" key="1">
    <citation type="journal article" date="2014" name="Genome Announc.">
        <title>Draft Genome Sequences of Marine Flavobacterium Algibacter lectus Strains SS8 and NR4.</title>
        <authorList>
            <person name="Takatani N."/>
            <person name="Nakanishi M."/>
            <person name="Meirelles P."/>
            <person name="Mino S."/>
            <person name="Suda W."/>
            <person name="Oshima K."/>
            <person name="Hattori M."/>
            <person name="Ohkuma M."/>
            <person name="Hosokawa M."/>
            <person name="Miyashita K."/>
            <person name="Thompson F.L."/>
            <person name="Niwa A."/>
            <person name="Sawabe T."/>
            <person name="Sawabe T."/>
        </authorList>
    </citation>
    <scope>NUCLEOTIDE SEQUENCE [LARGE SCALE GENOMIC DNA]</scope>
    <source>
        <strain evidence="3 4">JCM 19300</strain>
    </source>
</reference>
<evidence type="ECO:0000313" key="3">
    <source>
        <dbReference type="EMBL" id="GAL64849.1"/>
    </source>
</evidence>
<proteinExistence type="predicted"/>
<dbReference type="Pfam" id="PF21957">
    <property type="entry name" value="Zn_ribbon_16"/>
    <property type="match status" value="1"/>
</dbReference>
<feature type="domain" description="DUF6371" evidence="1">
    <location>
        <begin position="91"/>
        <end position="241"/>
    </location>
</feature>
<dbReference type="EMBL" id="BBNQ01000024">
    <property type="protein sequence ID" value="GAL64849.1"/>
    <property type="molecule type" value="Genomic_DNA"/>
</dbReference>
<sequence>MNFKYTLDKSSKKFVCPNCGKQKLVRYIEVETNNYLDALMGRCDRESSCGYHLTPKGNTIVEVKHHNIIQQEPSCHVDGVLKAFGDNHKNNNFINFLLRNFSTADVIHAIKKYFIGASDQWHGSTIFWQVDEQMNVCAGKVMLYNENTGSRVKKPYPHINWMHKVLKIPNFVLQQCLFGLHNLCDYEKGSTICLVESEKTAVIMSIMFSGFLWLATGSKSNLKSSLLQPLKGYKIIVFPDKTEFENWNTKVKALEKEGFLISCSNLLENRDLEDGSDLVDVFLTSL</sequence>
<dbReference type="RefSeq" id="WP_042506677.1">
    <property type="nucleotide sequence ID" value="NZ_BBNQ01000024.1"/>
</dbReference>
<organism evidence="3 4">
    <name type="scientific">Algibacter lectus</name>
    <dbReference type="NCBI Taxonomy" id="221126"/>
    <lineage>
        <taxon>Bacteria</taxon>
        <taxon>Pseudomonadati</taxon>
        <taxon>Bacteroidota</taxon>
        <taxon>Flavobacteriia</taxon>
        <taxon>Flavobacteriales</taxon>
        <taxon>Flavobacteriaceae</taxon>
        <taxon>Algibacter</taxon>
    </lineage>
</organism>